<evidence type="ECO:0000313" key="1">
    <source>
        <dbReference type="EMBL" id="DAD86468.1"/>
    </source>
</evidence>
<sequence length="85" mass="9693">MLDINFGKMELLHSYQKHGLNKTKIVEALETGIKDIVPGKQSHTLIYTMNYTTIVVDKDNNFLTAYKTSEQQYNTKKIKSLNGGK</sequence>
<proteinExistence type="predicted"/>
<organism evidence="1">
    <name type="scientific">Siphoviridae sp. ctsBB38</name>
    <dbReference type="NCBI Taxonomy" id="2826482"/>
    <lineage>
        <taxon>Viruses</taxon>
        <taxon>Duplodnaviria</taxon>
        <taxon>Heunggongvirae</taxon>
        <taxon>Uroviricota</taxon>
        <taxon>Caudoviricetes</taxon>
    </lineage>
</organism>
<protein>
    <submittedName>
        <fullName evidence="1">Colicin D</fullName>
    </submittedName>
</protein>
<accession>A0A8S5MW79</accession>
<name>A0A8S5MW79_9CAUD</name>
<reference evidence="1" key="1">
    <citation type="journal article" date="2021" name="Proc. Natl. Acad. Sci. U.S.A.">
        <title>A Catalog of Tens of Thousands of Viruses from Human Metagenomes Reveals Hidden Associations with Chronic Diseases.</title>
        <authorList>
            <person name="Tisza M.J."/>
            <person name="Buck C.B."/>
        </authorList>
    </citation>
    <scope>NUCLEOTIDE SEQUENCE</scope>
    <source>
        <strain evidence="1">CtsBB38</strain>
    </source>
</reference>
<dbReference type="EMBL" id="BK014999">
    <property type="protein sequence ID" value="DAD86468.1"/>
    <property type="molecule type" value="Genomic_DNA"/>
</dbReference>